<dbReference type="OrthoDB" id="1713262at2759"/>
<comment type="caution">
    <text evidence="1">The sequence shown here is derived from an EMBL/GenBank/DDBJ whole genome shotgun (WGS) entry which is preliminary data.</text>
</comment>
<organism evidence="1 2">
    <name type="scientific">Mucuna pruriens</name>
    <name type="common">Velvet bean</name>
    <name type="synonym">Dolichos pruriens</name>
    <dbReference type="NCBI Taxonomy" id="157652"/>
    <lineage>
        <taxon>Eukaryota</taxon>
        <taxon>Viridiplantae</taxon>
        <taxon>Streptophyta</taxon>
        <taxon>Embryophyta</taxon>
        <taxon>Tracheophyta</taxon>
        <taxon>Spermatophyta</taxon>
        <taxon>Magnoliopsida</taxon>
        <taxon>eudicotyledons</taxon>
        <taxon>Gunneridae</taxon>
        <taxon>Pentapetalae</taxon>
        <taxon>rosids</taxon>
        <taxon>fabids</taxon>
        <taxon>Fabales</taxon>
        <taxon>Fabaceae</taxon>
        <taxon>Papilionoideae</taxon>
        <taxon>50 kb inversion clade</taxon>
        <taxon>NPAAA clade</taxon>
        <taxon>indigoferoid/millettioid clade</taxon>
        <taxon>Phaseoleae</taxon>
        <taxon>Mucuna</taxon>
    </lineage>
</organism>
<dbReference type="STRING" id="157652.A0A371GTS2"/>
<dbReference type="Proteomes" id="UP000257109">
    <property type="component" value="Unassembled WGS sequence"/>
</dbReference>
<protein>
    <recommendedName>
        <fullName evidence="3">Reverse transcriptase Ty1/copia-type domain-containing protein</fullName>
    </recommendedName>
</protein>
<dbReference type="AlphaFoldDB" id="A0A371GTS2"/>
<accession>A0A371GTS2</accession>
<reference evidence="1" key="1">
    <citation type="submission" date="2018-05" db="EMBL/GenBank/DDBJ databases">
        <title>Draft genome of Mucuna pruriens seed.</title>
        <authorList>
            <person name="Nnadi N.E."/>
            <person name="Vos R."/>
            <person name="Hasami M.H."/>
            <person name="Devisetty U.K."/>
            <person name="Aguiy J.C."/>
        </authorList>
    </citation>
    <scope>NUCLEOTIDE SEQUENCE [LARGE SCALE GENOMIC DNA]</scope>
    <source>
        <strain evidence="1">JCA_2017</strain>
    </source>
</reference>
<gene>
    <name evidence="1" type="ORF">CR513_23722</name>
</gene>
<proteinExistence type="predicted"/>
<evidence type="ECO:0008006" key="3">
    <source>
        <dbReference type="Google" id="ProtNLM"/>
    </source>
</evidence>
<dbReference type="EMBL" id="QJKJ01004490">
    <property type="protein sequence ID" value="RDX93948.1"/>
    <property type="molecule type" value="Genomic_DNA"/>
</dbReference>
<feature type="non-terminal residue" evidence="1">
    <location>
        <position position="1"/>
    </location>
</feature>
<name>A0A371GTS2_MUCPR</name>
<evidence type="ECO:0000313" key="2">
    <source>
        <dbReference type="Proteomes" id="UP000257109"/>
    </source>
</evidence>
<evidence type="ECO:0000313" key="1">
    <source>
        <dbReference type="EMBL" id="RDX93948.1"/>
    </source>
</evidence>
<keyword evidence="2" id="KW-1185">Reference proteome</keyword>
<sequence length="230" mass="27118">MYGDYKYGQQLWYALIVVLNIFKTFKAEVELQLGKKIKLIKSDCDGEYYGRYDRSREQRPGSFVLFLRECGIVSQYTMLGKPSMNDMEENIRNVVFEKESVNDIDQALVSITVQETTPMIEDNILRDRSQGILRLSQENYIGKVLERFDMKYSKPGDTRISKGDKFSLKQCPDNDLERNEMYLSDPRMQHWKAIKCMMRYLRRTKGYLLTYWKSEGLEIIGYSDSDFARC</sequence>